<dbReference type="Gene3D" id="3.30.310.130">
    <property type="entry name" value="Ubiquitin-related"/>
    <property type="match status" value="1"/>
</dbReference>
<comment type="caution">
    <text evidence="5">The sequence shown here is derived from an EMBL/GenBank/DDBJ whole genome shotgun (WGS) entry which is preliminary data.</text>
</comment>
<evidence type="ECO:0000259" key="4">
    <source>
        <dbReference type="Pfam" id="PF02902"/>
    </source>
</evidence>
<proteinExistence type="inferred from homology"/>
<gene>
    <name evidence="5" type="ORF">Fot_55430</name>
</gene>
<dbReference type="InterPro" id="IPR038765">
    <property type="entry name" value="Papain-like_cys_pep_sf"/>
</dbReference>
<evidence type="ECO:0000313" key="5">
    <source>
        <dbReference type="EMBL" id="KAL2458867.1"/>
    </source>
</evidence>
<keyword evidence="3" id="KW-0378">Hydrolase</keyword>
<evidence type="ECO:0000256" key="3">
    <source>
        <dbReference type="ARBA" id="ARBA00022801"/>
    </source>
</evidence>
<keyword evidence="2" id="KW-0645">Protease</keyword>
<protein>
    <submittedName>
        <fullName evidence="5">Sentrin-specific protease 6-like</fullName>
    </submittedName>
</protein>
<sequence length="121" mass="14376">MVKKPVVLEAVQAFSVMIPHLLYNTRFFDCKNITEQEALKPLVVKLVPKLPQQKNDGDCEIYVIKYVEYFINKMLKEMPKAFNIAQVRKYLATQLYVYAKKKQVENYNTDNDWCQRMFDKT</sequence>
<comment type="similarity">
    <text evidence="1">Belongs to the peptidase C48 family.</text>
</comment>
<keyword evidence="6" id="KW-1185">Reference proteome</keyword>
<feature type="domain" description="Ubiquitin-like protease family profile" evidence="4">
    <location>
        <begin position="6"/>
        <end position="99"/>
    </location>
</feature>
<dbReference type="Pfam" id="PF02902">
    <property type="entry name" value="Peptidase_C48"/>
    <property type="match status" value="1"/>
</dbReference>
<evidence type="ECO:0000313" key="6">
    <source>
        <dbReference type="Proteomes" id="UP001604277"/>
    </source>
</evidence>
<name>A0ABD1P4R3_9LAMI</name>
<evidence type="ECO:0000256" key="1">
    <source>
        <dbReference type="ARBA" id="ARBA00005234"/>
    </source>
</evidence>
<dbReference type="AlphaFoldDB" id="A0ABD1P4R3"/>
<accession>A0ABD1P4R3</accession>
<dbReference type="Proteomes" id="UP001604277">
    <property type="component" value="Unassembled WGS sequence"/>
</dbReference>
<organism evidence="5 6">
    <name type="scientific">Forsythia ovata</name>
    <dbReference type="NCBI Taxonomy" id="205694"/>
    <lineage>
        <taxon>Eukaryota</taxon>
        <taxon>Viridiplantae</taxon>
        <taxon>Streptophyta</taxon>
        <taxon>Embryophyta</taxon>
        <taxon>Tracheophyta</taxon>
        <taxon>Spermatophyta</taxon>
        <taxon>Magnoliopsida</taxon>
        <taxon>eudicotyledons</taxon>
        <taxon>Gunneridae</taxon>
        <taxon>Pentapetalae</taxon>
        <taxon>asterids</taxon>
        <taxon>lamiids</taxon>
        <taxon>Lamiales</taxon>
        <taxon>Oleaceae</taxon>
        <taxon>Forsythieae</taxon>
        <taxon>Forsythia</taxon>
    </lineage>
</organism>
<dbReference type="SUPFAM" id="SSF54001">
    <property type="entry name" value="Cysteine proteinases"/>
    <property type="match status" value="1"/>
</dbReference>
<evidence type="ECO:0000256" key="2">
    <source>
        <dbReference type="ARBA" id="ARBA00022670"/>
    </source>
</evidence>
<dbReference type="Gene3D" id="1.10.418.20">
    <property type="match status" value="1"/>
</dbReference>
<reference evidence="6" key="1">
    <citation type="submission" date="2024-07" db="EMBL/GenBank/DDBJ databases">
        <title>Two chromosome-level genome assemblies of Korean endemic species Abeliophyllum distichum and Forsythia ovata (Oleaceae).</title>
        <authorList>
            <person name="Jang H."/>
        </authorList>
    </citation>
    <scope>NUCLEOTIDE SEQUENCE [LARGE SCALE GENOMIC DNA]</scope>
</reference>
<dbReference type="GO" id="GO:0008233">
    <property type="term" value="F:peptidase activity"/>
    <property type="evidence" value="ECO:0007669"/>
    <property type="project" value="UniProtKB-KW"/>
</dbReference>
<dbReference type="InterPro" id="IPR003653">
    <property type="entry name" value="Peptidase_C48_C"/>
</dbReference>
<dbReference type="EMBL" id="JBFOLJ010000026">
    <property type="protein sequence ID" value="KAL2458867.1"/>
    <property type="molecule type" value="Genomic_DNA"/>
</dbReference>
<dbReference type="GO" id="GO:0006508">
    <property type="term" value="P:proteolysis"/>
    <property type="evidence" value="ECO:0007669"/>
    <property type="project" value="UniProtKB-KW"/>
</dbReference>